<comment type="caution">
    <text evidence="2">The sequence shown here is derived from an EMBL/GenBank/DDBJ whole genome shotgun (WGS) entry which is preliminary data.</text>
</comment>
<organism evidence="2 3">
    <name type="scientific">Actinomadura meridiana</name>
    <dbReference type="NCBI Taxonomy" id="559626"/>
    <lineage>
        <taxon>Bacteria</taxon>
        <taxon>Bacillati</taxon>
        <taxon>Actinomycetota</taxon>
        <taxon>Actinomycetes</taxon>
        <taxon>Streptosporangiales</taxon>
        <taxon>Thermomonosporaceae</taxon>
        <taxon>Actinomadura</taxon>
    </lineage>
</organism>
<gene>
    <name evidence="2" type="ORF">GCM10022254_63320</name>
</gene>
<dbReference type="Proteomes" id="UP001501710">
    <property type="component" value="Unassembled WGS sequence"/>
</dbReference>
<evidence type="ECO:0000313" key="2">
    <source>
        <dbReference type="EMBL" id="GAA4240046.1"/>
    </source>
</evidence>
<accession>A0ABP8CJF6</accession>
<sequence length="90" mass="10144">MVRPRASHTCAATLTTELARASGIERPRKQERLADAGELPPWLGDPALHRSHRSALVRKDPDFYGPRFPGVPADLPYVWPKSDRERMTDP</sequence>
<evidence type="ECO:0000313" key="3">
    <source>
        <dbReference type="Proteomes" id="UP001501710"/>
    </source>
</evidence>
<name>A0ABP8CJF6_9ACTN</name>
<evidence type="ECO:0000256" key="1">
    <source>
        <dbReference type="SAM" id="MobiDB-lite"/>
    </source>
</evidence>
<keyword evidence="3" id="KW-1185">Reference proteome</keyword>
<feature type="region of interest" description="Disordered" evidence="1">
    <location>
        <begin position="21"/>
        <end position="47"/>
    </location>
</feature>
<feature type="compositionally biased region" description="Basic and acidic residues" evidence="1">
    <location>
        <begin position="23"/>
        <end position="35"/>
    </location>
</feature>
<reference evidence="3" key="1">
    <citation type="journal article" date="2019" name="Int. J. Syst. Evol. Microbiol.">
        <title>The Global Catalogue of Microorganisms (GCM) 10K type strain sequencing project: providing services to taxonomists for standard genome sequencing and annotation.</title>
        <authorList>
            <consortium name="The Broad Institute Genomics Platform"/>
            <consortium name="The Broad Institute Genome Sequencing Center for Infectious Disease"/>
            <person name="Wu L."/>
            <person name="Ma J."/>
        </authorList>
    </citation>
    <scope>NUCLEOTIDE SEQUENCE [LARGE SCALE GENOMIC DNA]</scope>
    <source>
        <strain evidence="3">JCM 17440</strain>
    </source>
</reference>
<protein>
    <submittedName>
        <fullName evidence="2">Uncharacterized protein</fullName>
    </submittedName>
</protein>
<proteinExistence type="predicted"/>
<dbReference type="EMBL" id="BAABAS010000021">
    <property type="protein sequence ID" value="GAA4240046.1"/>
    <property type="molecule type" value="Genomic_DNA"/>
</dbReference>